<comment type="caution">
    <text evidence="1">The sequence shown here is derived from an EMBL/GenBank/DDBJ whole genome shotgun (WGS) entry which is preliminary data.</text>
</comment>
<name>A0A9J6E930_RHIMP</name>
<sequence length="263" mass="28888">MDPETTIGDENGILKPLVVNLDGNCCRILLGDEDDLVAECKAGDFRHNGHKTDIKASSPTLPFSGSGSGMMCSRYSVFCFILQSAASLGNHYLHLHAPSKSHLCNAPFKRHDEAFNNSTCAKSSTLWDVPAATWCSPVGWSMISWLNCTRRGTAATPTWRQTDIKASSPTLPFSGFGSRMMCSRYSVFCFILQTPEMTIDGVMVNMELHMGAAVSILSTTLFRQLLPSALIERTTVKLVGCFRGFSAQNPTGKTWNQTRNLLY</sequence>
<protein>
    <submittedName>
        <fullName evidence="1">Uncharacterized protein</fullName>
    </submittedName>
</protein>
<evidence type="ECO:0000313" key="1">
    <source>
        <dbReference type="EMBL" id="KAH8030589.1"/>
    </source>
</evidence>
<reference evidence="1" key="2">
    <citation type="submission" date="2021-09" db="EMBL/GenBank/DDBJ databases">
        <authorList>
            <person name="Jia N."/>
            <person name="Wang J."/>
            <person name="Shi W."/>
            <person name="Du L."/>
            <person name="Sun Y."/>
            <person name="Zhan W."/>
            <person name="Jiang J."/>
            <person name="Wang Q."/>
            <person name="Zhang B."/>
            <person name="Ji P."/>
            <person name="Sakyi L.B."/>
            <person name="Cui X."/>
            <person name="Yuan T."/>
            <person name="Jiang B."/>
            <person name="Yang W."/>
            <person name="Lam T.T.-Y."/>
            <person name="Chang Q."/>
            <person name="Ding S."/>
            <person name="Wang X."/>
            <person name="Zhu J."/>
            <person name="Ruan X."/>
            <person name="Zhao L."/>
            <person name="Wei J."/>
            <person name="Que T."/>
            <person name="Du C."/>
            <person name="Cheng J."/>
            <person name="Dai P."/>
            <person name="Han X."/>
            <person name="Huang E."/>
            <person name="Gao Y."/>
            <person name="Liu J."/>
            <person name="Shao H."/>
            <person name="Ye R."/>
            <person name="Li L."/>
            <person name="Wei W."/>
            <person name="Wang X."/>
            <person name="Wang C."/>
            <person name="Huo Q."/>
            <person name="Li W."/>
            <person name="Guo W."/>
            <person name="Chen H."/>
            <person name="Chen S."/>
            <person name="Zhou L."/>
            <person name="Zhou L."/>
            <person name="Ni X."/>
            <person name="Tian J."/>
            <person name="Zhou Y."/>
            <person name="Sheng Y."/>
            <person name="Liu T."/>
            <person name="Pan Y."/>
            <person name="Xia L."/>
            <person name="Li J."/>
            <person name="Zhao F."/>
            <person name="Cao W."/>
        </authorList>
    </citation>
    <scope>NUCLEOTIDE SEQUENCE</scope>
    <source>
        <strain evidence="1">Rmic-2018</strain>
        <tissue evidence="1">Larvae</tissue>
    </source>
</reference>
<evidence type="ECO:0000313" key="2">
    <source>
        <dbReference type="Proteomes" id="UP000821866"/>
    </source>
</evidence>
<keyword evidence="2" id="KW-1185">Reference proteome</keyword>
<gene>
    <name evidence="1" type="ORF">HPB51_010410</name>
</gene>
<dbReference type="Proteomes" id="UP000821866">
    <property type="component" value="Chromosome 3"/>
</dbReference>
<dbReference type="EMBL" id="JABSTU010000005">
    <property type="protein sequence ID" value="KAH8030589.1"/>
    <property type="molecule type" value="Genomic_DNA"/>
</dbReference>
<organism evidence="1 2">
    <name type="scientific">Rhipicephalus microplus</name>
    <name type="common">Cattle tick</name>
    <name type="synonym">Boophilus microplus</name>
    <dbReference type="NCBI Taxonomy" id="6941"/>
    <lineage>
        <taxon>Eukaryota</taxon>
        <taxon>Metazoa</taxon>
        <taxon>Ecdysozoa</taxon>
        <taxon>Arthropoda</taxon>
        <taxon>Chelicerata</taxon>
        <taxon>Arachnida</taxon>
        <taxon>Acari</taxon>
        <taxon>Parasitiformes</taxon>
        <taxon>Ixodida</taxon>
        <taxon>Ixodoidea</taxon>
        <taxon>Ixodidae</taxon>
        <taxon>Rhipicephalinae</taxon>
        <taxon>Rhipicephalus</taxon>
        <taxon>Boophilus</taxon>
    </lineage>
</organism>
<proteinExistence type="predicted"/>
<reference evidence="1" key="1">
    <citation type="journal article" date="2020" name="Cell">
        <title>Large-Scale Comparative Analyses of Tick Genomes Elucidate Their Genetic Diversity and Vector Capacities.</title>
        <authorList>
            <consortium name="Tick Genome and Microbiome Consortium (TIGMIC)"/>
            <person name="Jia N."/>
            <person name="Wang J."/>
            <person name="Shi W."/>
            <person name="Du L."/>
            <person name="Sun Y."/>
            <person name="Zhan W."/>
            <person name="Jiang J.F."/>
            <person name="Wang Q."/>
            <person name="Zhang B."/>
            <person name="Ji P."/>
            <person name="Bell-Sakyi L."/>
            <person name="Cui X.M."/>
            <person name="Yuan T.T."/>
            <person name="Jiang B.G."/>
            <person name="Yang W.F."/>
            <person name="Lam T.T."/>
            <person name="Chang Q.C."/>
            <person name="Ding S.J."/>
            <person name="Wang X.J."/>
            <person name="Zhu J.G."/>
            <person name="Ruan X.D."/>
            <person name="Zhao L."/>
            <person name="Wei J.T."/>
            <person name="Ye R.Z."/>
            <person name="Que T.C."/>
            <person name="Du C.H."/>
            <person name="Zhou Y.H."/>
            <person name="Cheng J.X."/>
            <person name="Dai P.F."/>
            <person name="Guo W.B."/>
            <person name="Han X.H."/>
            <person name="Huang E.J."/>
            <person name="Li L.F."/>
            <person name="Wei W."/>
            <person name="Gao Y.C."/>
            <person name="Liu J.Z."/>
            <person name="Shao H.Z."/>
            <person name="Wang X."/>
            <person name="Wang C.C."/>
            <person name="Yang T.C."/>
            <person name="Huo Q.B."/>
            <person name="Li W."/>
            <person name="Chen H.Y."/>
            <person name="Chen S.E."/>
            <person name="Zhou L.G."/>
            <person name="Ni X.B."/>
            <person name="Tian J.H."/>
            <person name="Sheng Y."/>
            <person name="Liu T."/>
            <person name="Pan Y.S."/>
            <person name="Xia L.Y."/>
            <person name="Li J."/>
            <person name="Zhao F."/>
            <person name="Cao W.C."/>
        </authorList>
    </citation>
    <scope>NUCLEOTIDE SEQUENCE</scope>
    <source>
        <strain evidence="1">Rmic-2018</strain>
    </source>
</reference>
<accession>A0A9J6E930</accession>
<dbReference type="AlphaFoldDB" id="A0A9J6E930"/>